<keyword evidence="3" id="KW-1185">Reference proteome</keyword>
<dbReference type="EMBL" id="BMFW01000001">
    <property type="protein sequence ID" value="GGH89666.1"/>
    <property type="molecule type" value="Genomic_DNA"/>
</dbReference>
<proteinExistence type="predicted"/>
<accession>A0ABQ2AFZ1</accession>
<gene>
    <name evidence="2" type="ORF">GCM10007170_01620</name>
</gene>
<name>A0ABQ2AFZ1_9MICC</name>
<comment type="caution">
    <text evidence="2">The sequence shown here is derived from an EMBL/GenBank/DDBJ whole genome shotgun (WGS) entry which is preliminary data.</text>
</comment>
<organism evidence="2 3">
    <name type="scientific">Arthrobacter liuii</name>
    <dbReference type="NCBI Taxonomy" id="1476996"/>
    <lineage>
        <taxon>Bacteria</taxon>
        <taxon>Bacillati</taxon>
        <taxon>Actinomycetota</taxon>
        <taxon>Actinomycetes</taxon>
        <taxon>Micrococcales</taxon>
        <taxon>Micrococcaceae</taxon>
        <taxon>Arthrobacter</taxon>
    </lineage>
</organism>
<evidence type="ECO:0000256" key="1">
    <source>
        <dbReference type="SAM" id="MobiDB-lite"/>
    </source>
</evidence>
<evidence type="ECO:0000313" key="2">
    <source>
        <dbReference type="EMBL" id="GGH89666.1"/>
    </source>
</evidence>
<dbReference type="Proteomes" id="UP000643279">
    <property type="component" value="Unassembled WGS sequence"/>
</dbReference>
<protein>
    <submittedName>
        <fullName evidence="2">Uncharacterized protein</fullName>
    </submittedName>
</protein>
<evidence type="ECO:0000313" key="3">
    <source>
        <dbReference type="Proteomes" id="UP000643279"/>
    </source>
</evidence>
<sequence length="108" mass="11928">MASAASRAFTAASKRFKPRHELQPFQPDPIPPLQHIHTGANIDPGSQSSVLKVQRIKGSNAGVSTFRCYPDTPADSHRRIIQRGTDIEVWSIRRRPLSGNLAPWTATT</sequence>
<reference evidence="3" key="1">
    <citation type="journal article" date="2019" name="Int. J. Syst. Evol. Microbiol.">
        <title>The Global Catalogue of Microorganisms (GCM) 10K type strain sequencing project: providing services to taxonomists for standard genome sequencing and annotation.</title>
        <authorList>
            <consortium name="The Broad Institute Genomics Platform"/>
            <consortium name="The Broad Institute Genome Sequencing Center for Infectious Disease"/>
            <person name="Wu L."/>
            <person name="Ma J."/>
        </authorList>
    </citation>
    <scope>NUCLEOTIDE SEQUENCE [LARGE SCALE GENOMIC DNA]</scope>
    <source>
        <strain evidence="3">CGMCC 1.12778</strain>
    </source>
</reference>
<feature type="compositionally biased region" description="Low complexity" evidence="1">
    <location>
        <begin position="1"/>
        <end position="13"/>
    </location>
</feature>
<feature type="region of interest" description="Disordered" evidence="1">
    <location>
        <begin position="1"/>
        <end position="31"/>
    </location>
</feature>